<accession>A0A6C0IMU2</accession>
<evidence type="ECO:0000313" key="3">
    <source>
        <dbReference type="EMBL" id="QHT94139.1"/>
    </source>
</evidence>
<dbReference type="AlphaFoldDB" id="A0A6C0IMU2"/>
<name>A0A6C0IMU2_9ZZZZ</name>
<reference evidence="3" key="1">
    <citation type="journal article" date="2020" name="Nature">
        <title>Giant virus diversity and host interactions through global metagenomics.</title>
        <authorList>
            <person name="Schulz F."/>
            <person name="Roux S."/>
            <person name="Paez-Espino D."/>
            <person name="Jungbluth S."/>
            <person name="Walsh D.A."/>
            <person name="Denef V.J."/>
            <person name="McMahon K.D."/>
            <person name="Konstantinidis K.T."/>
            <person name="Eloe-Fadrosh E.A."/>
            <person name="Kyrpides N.C."/>
            <person name="Woyke T."/>
        </authorList>
    </citation>
    <scope>NUCLEOTIDE SEQUENCE</scope>
    <source>
        <strain evidence="3">GVMAG-M-3300024258-14</strain>
    </source>
</reference>
<feature type="compositionally biased region" description="Polar residues" evidence="2">
    <location>
        <begin position="199"/>
        <end position="208"/>
    </location>
</feature>
<feature type="compositionally biased region" description="Basic and acidic residues" evidence="2">
    <location>
        <begin position="209"/>
        <end position="223"/>
    </location>
</feature>
<organism evidence="3">
    <name type="scientific">viral metagenome</name>
    <dbReference type="NCBI Taxonomy" id="1070528"/>
    <lineage>
        <taxon>unclassified sequences</taxon>
        <taxon>metagenomes</taxon>
        <taxon>organismal metagenomes</taxon>
    </lineage>
</organism>
<feature type="compositionally biased region" description="Basic and acidic residues" evidence="2">
    <location>
        <begin position="176"/>
        <end position="198"/>
    </location>
</feature>
<evidence type="ECO:0000256" key="2">
    <source>
        <dbReference type="SAM" id="MobiDB-lite"/>
    </source>
</evidence>
<dbReference type="EMBL" id="MN740215">
    <property type="protein sequence ID" value="QHT94139.1"/>
    <property type="molecule type" value="Genomic_DNA"/>
</dbReference>
<sequence length="223" mass="26705">MSMNNNQINNNQSITQITLDCLINKEMYDNMINSSEVKKENLKEIKFYRKRIYDLAKRLLISKEDREIVTPDVNYAFSNFVKTSISYFKLIDKEEILQKDYEEFQEQETNINEKQEELKNYDACIMKQISMPEEKSKMTSMDNFVIRKQSEEIEESIIYPQKREFNLKDESFKNKGIKKKESKEKKNINNKYDKKNNPESKTQIQETNVETKTKTILQEKNKV</sequence>
<evidence type="ECO:0000256" key="1">
    <source>
        <dbReference type="SAM" id="Coils"/>
    </source>
</evidence>
<feature type="region of interest" description="Disordered" evidence="2">
    <location>
        <begin position="176"/>
        <end position="223"/>
    </location>
</feature>
<protein>
    <submittedName>
        <fullName evidence="3">Uncharacterized protein</fullName>
    </submittedName>
</protein>
<keyword evidence="1" id="KW-0175">Coiled coil</keyword>
<feature type="coiled-coil region" evidence="1">
    <location>
        <begin position="94"/>
        <end position="124"/>
    </location>
</feature>
<proteinExistence type="predicted"/>